<dbReference type="Proteomes" id="UP000000417">
    <property type="component" value="Chromosome"/>
</dbReference>
<evidence type="ECO:0000259" key="1">
    <source>
        <dbReference type="Pfam" id="PF12867"/>
    </source>
</evidence>
<dbReference type="SUPFAM" id="SSF54593">
    <property type="entry name" value="Glyoxalase/Bleomycin resistance protein/Dihydroxybiphenyl dioxygenase"/>
    <property type="match status" value="1"/>
</dbReference>
<dbReference type="KEGG" id="sth:STH2877"/>
<dbReference type="EMBL" id="AP006840">
    <property type="protein sequence ID" value="BAD41860.1"/>
    <property type="molecule type" value="Genomic_DNA"/>
</dbReference>
<dbReference type="SUPFAM" id="SSF109854">
    <property type="entry name" value="DinB/YfiT-like putative metalloenzymes"/>
    <property type="match status" value="1"/>
</dbReference>
<dbReference type="AlphaFoldDB" id="Q67KD8"/>
<dbReference type="InterPro" id="IPR024775">
    <property type="entry name" value="DinB-like"/>
</dbReference>
<evidence type="ECO:0000313" key="3">
    <source>
        <dbReference type="Proteomes" id="UP000000417"/>
    </source>
</evidence>
<feature type="domain" description="DinB-like" evidence="1">
    <location>
        <begin position="139"/>
        <end position="275"/>
    </location>
</feature>
<dbReference type="HOGENOM" id="CLU_979716_0_0_9"/>
<name>Q67KD8_SYMTH</name>
<reference evidence="2 3" key="1">
    <citation type="journal article" date="2004" name="Nucleic Acids Res.">
        <title>Genome sequence of Symbiobacterium thermophilum, an uncultivable bacterium that depends on microbial commensalism.</title>
        <authorList>
            <person name="Ueda K."/>
            <person name="Yamashita A."/>
            <person name="Ishikawa J."/>
            <person name="Shimada M."/>
            <person name="Watsuji T."/>
            <person name="Morimura K."/>
            <person name="Ikeda H."/>
            <person name="Hattori M."/>
            <person name="Beppu T."/>
        </authorList>
    </citation>
    <scope>NUCLEOTIDE SEQUENCE [LARGE SCALE GENOMIC DNA]</scope>
    <source>
        <strain evidence="3">T / IAM 14863</strain>
    </source>
</reference>
<organism evidence="2 3">
    <name type="scientific">Symbiobacterium thermophilum (strain DSM 24528 / JCM 14929 / IAM 14863 / T)</name>
    <dbReference type="NCBI Taxonomy" id="292459"/>
    <lineage>
        <taxon>Bacteria</taxon>
        <taxon>Bacillati</taxon>
        <taxon>Bacillota</taxon>
        <taxon>Clostridia</taxon>
        <taxon>Eubacteriales</taxon>
        <taxon>Symbiobacteriaceae</taxon>
        <taxon>Symbiobacterium</taxon>
    </lineage>
</organism>
<dbReference type="InterPro" id="IPR029068">
    <property type="entry name" value="Glyas_Bleomycin-R_OHBP_Dase"/>
</dbReference>
<sequence>MSLSEPNARPPQALLYVQDLPRAAAYYAGLPGFRAVPAGSADVLVTAPEGETLVLLRAGTEPPPALAAPPAGPGAWVYLHRRDLPDLAARLRQAGLMPDGPTVTYPGYRQMLLPDPEGYVLAFWEELPVTDDQILELYRTGPARLADAVGRLGDAGLDVPRAPGKWTARQIVHHIVDSDAETFHVLRIALALPGRRIATTVWENDEWMRGLACDRRAVEPAIALFAAARAWILEALSHLPDALERTVTWPSGYTASVRDLLRQQGGHAVHHILQLEEMQRRLKK</sequence>
<dbReference type="CDD" id="cd06587">
    <property type="entry name" value="VOC"/>
    <property type="match status" value="1"/>
</dbReference>
<gene>
    <name evidence="2" type="ordered locus">STH2877</name>
</gene>
<evidence type="ECO:0000313" key="2">
    <source>
        <dbReference type="EMBL" id="BAD41860.1"/>
    </source>
</evidence>
<accession>Q67KD8</accession>
<proteinExistence type="predicted"/>
<dbReference type="InterPro" id="IPR034660">
    <property type="entry name" value="DinB/YfiT-like"/>
</dbReference>
<keyword evidence="3" id="KW-1185">Reference proteome</keyword>
<dbReference type="STRING" id="292459.STH2877"/>
<dbReference type="Gene3D" id="3.10.180.10">
    <property type="entry name" value="2,3-Dihydroxybiphenyl 1,2-Dioxygenase, domain 1"/>
    <property type="match status" value="1"/>
</dbReference>
<dbReference type="Gene3D" id="1.20.120.450">
    <property type="entry name" value="dinb family like domain"/>
    <property type="match status" value="1"/>
</dbReference>
<protein>
    <recommendedName>
        <fullName evidence="1">DinB-like domain-containing protein</fullName>
    </recommendedName>
</protein>
<dbReference type="Pfam" id="PF12867">
    <property type="entry name" value="DinB_2"/>
    <property type="match status" value="1"/>
</dbReference>
<dbReference type="eggNOG" id="COG0346">
    <property type="taxonomic scope" value="Bacteria"/>
</dbReference>